<reference evidence="3" key="1">
    <citation type="journal article" date="2020" name="Stud. Mycol.">
        <title>101 Dothideomycetes genomes: a test case for predicting lifestyles and emergence of pathogens.</title>
        <authorList>
            <person name="Haridas S."/>
            <person name="Albert R."/>
            <person name="Binder M."/>
            <person name="Bloem J."/>
            <person name="Labutti K."/>
            <person name="Salamov A."/>
            <person name="Andreopoulos B."/>
            <person name="Baker S."/>
            <person name="Barry K."/>
            <person name="Bills G."/>
            <person name="Bluhm B."/>
            <person name="Cannon C."/>
            <person name="Castanera R."/>
            <person name="Culley D."/>
            <person name="Daum C."/>
            <person name="Ezra D."/>
            <person name="Gonzalez J."/>
            <person name="Henrissat B."/>
            <person name="Kuo A."/>
            <person name="Liang C."/>
            <person name="Lipzen A."/>
            <person name="Lutzoni F."/>
            <person name="Magnuson J."/>
            <person name="Mondo S."/>
            <person name="Nolan M."/>
            <person name="Ohm R."/>
            <person name="Pangilinan J."/>
            <person name="Park H.-J."/>
            <person name="Ramirez L."/>
            <person name="Alfaro M."/>
            <person name="Sun H."/>
            <person name="Tritt A."/>
            <person name="Yoshinaga Y."/>
            <person name="Zwiers L.-H."/>
            <person name="Turgeon B."/>
            <person name="Goodwin S."/>
            <person name="Spatafora J."/>
            <person name="Crous P."/>
            <person name="Grigoriev I."/>
        </authorList>
    </citation>
    <scope>NUCLEOTIDE SEQUENCE</scope>
    <source>
        <strain evidence="3">ATCC 16933</strain>
    </source>
</reference>
<dbReference type="AlphaFoldDB" id="A0A6A6P1X0"/>
<name>A0A6A6P1X0_9PEZI</name>
<feature type="region of interest" description="Disordered" evidence="1">
    <location>
        <begin position="1"/>
        <end position="214"/>
    </location>
</feature>
<feature type="compositionally biased region" description="Low complexity" evidence="1">
    <location>
        <begin position="74"/>
        <end position="102"/>
    </location>
</feature>
<gene>
    <name evidence="3" type="ORF">BDY21DRAFT_371473</name>
</gene>
<keyword evidence="4" id="KW-1185">Reference proteome</keyword>
<dbReference type="Proteomes" id="UP000799766">
    <property type="component" value="Unassembled WGS sequence"/>
</dbReference>
<feature type="region of interest" description="Disordered" evidence="1">
    <location>
        <begin position="465"/>
        <end position="595"/>
    </location>
</feature>
<organism evidence="3 4">
    <name type="scientific">Lineolata rhizophorae</name>
    <dbReference type="NCBI Taxonomy" id="578093"/>
    <lineage>
        <taxon>Eukaryota</taxon>
        <taxon>Fungi</taxon>
        <taxon>Dikarya</taxon>
        <taxon>Ascomycota</taxon>
        <taxon>Pezizomycotina</taxon>
        <taxon>Dothideomycetes</taxon>
        <taxon>Dothideomycetes incertae sedis</taxon>
        <taxon>Lineolatales</taxon>
        <taxon>Lineolataceae</taxon>
        <taxon>Lineolata</taxon>
    </lineage>
</organism>
<feature type="compositionally biased region" description="Low complexity" evidence="1">
    <location>
        <begin position="365"/>
        <end position="377"/>
    </location>
</feature>
<feature type="compositionally biased region" description="Basic and acidic residues" evidence="1">
    <location>
        <begin position="465"/>
        <end position="475"/>
    </location>
</feature>
<feature type="region of interest" description="Disordered" evidence="1">
    <location>
        <begin position="361"/>
        <end position="388"/>
    </location>
</feature>
<proteinExistence type="predicted"/>
<accession>A0A6A6P1X0</accession>
<evidence type="ECO:0000313" key="4">
    <source>
        <dbReference type="Proteomes" id="UP000799766"/>
    </source>
</evidence>
<feature type="compositionally biased region" description="Polar residues" evidence="1">
    <location>
        <begin position="486"/>
        <end position="497"/>
    </location>
</feature>
<evidence type="ECO:0000313" key="3">
    <source>
        <dbReference type="EMBL" id="KAF2457956.1"/>
    </source>
</evidence>
<feature type="region of interest" description="Disordered" evidence="1">
    <location>
        <begin position="233"/>
        <end position="262"/>
    </location>
</feature>
<keyword evidence="2" id="KW-1133">Transmembrane helix</keyword>
<feature type="transmembrane region" description="Helical" evidence="2">
    <location>
        <begin position="419"/>
        <end position="443"/>
    </location>
</feature>
<feature type="compositionally biased region" description="Low complexity" evidence="1">
    <location>
        <begin position="21"/>
        <end position="40"/>
    </location>
</feature>
<dbReference type="EMBL" id="MU001679">
    <property type="protein sequence ID" value="KAF2457956.1"/>
    <property type="molecule type" value="Genomic_DNA"/>
</dbReference>
<feature type="compositionally biased region" description="Basic and acidic residues" evidence="1">
    <location>
        <begin position="584"/>
        <end position="595"/>
    </location>
</feature>
<sequence>MQRATSIRRYFSPRRKSSTEASAAEPESSPPQESQQEQPATKPGGGVIDTLTARWENLKSSHHRPGATKRNSTSGASPAAGAPAEQTSSTAANATATGTTEDAPQKPVNGSMDNAAEGDGRKPTPIFNADDLKFLRGITDAEEEETPPALPARPSRGKDAQMALMDGADQIPLPASPSAEEEEAKKLDMMVEGEGKKESEEAQKKEGKKAEKVGKKAKNAYWTYLPNWMVKDKDKKKKGSAASGENGAEDPASLEQEARDEEKDLSKILDQLNLSAVNNRVFSFSKESQDLLDRFVQVLKDIVNGVPTAYDDLEKLLTRSESQLSRMYGDMPPWVQSLVKMLPAKMLPSIAPELFAEASEKPGNTFETTETTTSKPSEGGKEKKKKSKVKIPSLKRLVTEQGAVAGMLRSIVQFLQMRFPALMTGTNVVLSVAVFLLLFVFWYCHKRGREVRLARAAEAAQAKEANEAEARRDAEAEAAFTTATAGDSTAKSASQLSPADAVPEASDLEYSVSDLEDEAQPQSTAARRASSMGGKLGEGAEEPDHEPPISINVDPAVPDKPSAAVADLPSVVNLPEPGAVPLPEQKKEEKEVLEK</sequence>
<keyword evidence="2" id="KW-0472">Membrane</keyword>
<protein>
    <submittedName>
        <fullName evidence="3">Uncharacterized protein</fullName>
    </submittedName>
</protein>
<dbReference type="OrthoDB" id="5398191at2759"/>
<evidence type="ECO:0000256" key="1">
    <source>
        <dbReference type="SAM" id="MobiDB-lite"/>
    </source>
</evidence>
<evidence type="ECO:0000256" key="2">
    <source>
        <dbReference type="SAM" id="Phobius"/>
    </source>
</evidence>
<feature type="compositionally biased region" description="Basic and acidic residues" evidence="1">
    <location>
        <begin position="183"/>
        <end position="214"/>
    </location>
</feature>
<keyword evidence="2" id="KW-0812">Transmembrane</keyword>